<dbReference type="GO" id="GO:0004582">
    <property type="term" value="F:dolichyl-phosphate beta-D-mannosyltransferase activity"/>
    <property type="evidence" value="ECO:0007669"/>
    <property type="project" value="InterPro"/>
</dbReference>
<keyword evidence="7 9" id="KW-0472">Membrane</keyword>
<evidence type="ECO:0000256" key="2">
    <source>
        <dbReference type="ARBA" id="ARBA00006739"/>
    </source>
</evidence>
<dbReference type="PANTHER" id="PTHR43398">
    <property type="entry name" value="DOLICHOL-PHOSPHATE MANNOSYLTRANSFERASE SUBUNIT 1"/>
    <property type="match status" value="1"/>
</dbReference>
<dbReference type="eggNOG" id="COG1215">
    <property type="taxonomic scope" value="Bacteria"/>
</dbReference>
<evidence type="ECO:0000313" key="13">
    <source>
        <dbReference type="Proteomes" id="UP000029482"/>
    </source>
</evidence>
<dbReference type="GO" id="GO:0006488">
    <property type="term" value="P:dolichol-linked oligosaccharide biosynthetic process"/>
    <property type="evidence" value="ECO:0007669"/>
    <property type="project" value="TreeGrafter"/>
</dbReference>
<feature type="transmembrane region" description="Helical" evidence="9">
    <location>
        <begin position="271"/>
        <end position="293"/>
    </location>
</feature>
<feature type="transmembrane region" description="Helical" evidence="9">
    <location>
        <begin position="336"/>
        <end position="358"/>
    </location>
</feature>
<keyword evidence="3" id="KW-0328">Glycosyltransferase</keyword>
<dbReference type="GO" id="GO:0000271">
    <property type="term" value="P:polysaccharide biosynthetic process"/>
    <property type="evidence" value="ECO:0007669"/>
    <property type="project" value="InterPro"/>
</dbReference>
<evidence type="ECO:0000256" key="9">
    <source>
        <dbReference type="SAM" id="Phobius"/>
    </source>
</evidence>
<comment type="subcellular location">
    <subcellularLocation>
        <location evidence="1">Membrane</location>
        <topology evidence="1">Multi-pass membrane protein</topology>
    </subcellularLocation>
</comment>
<organism evidence="12 13">
    <name type="scientific">Streptomyces glaucescens</name>
    <dbReference type="NCBI Taxonomy" id="1907"/>
    <lineage>
        <taxon>Bacteria</taxon>
        <taxon>Bacillati</taxon>
        <taxon>Actinomycetota</taxon>
        <taxon>Actinomycetes</taxon>
        <taxon>Kitasatosporales</taxon>
        <taxon>Streptomycetaceae</taxon>
        <taxon>Streptomyces</taxon>
    </lineage>
</organism>
<dbReference type="AlphaFoldDB" id="A0A089XK94"/>
<dbReference type="OrthoDB" id="9810303at2"/>
<feature type="transmembrane region" description="Helical" evidence="9">
    <location>
        <begin position="305"/>
        <end position="324"/>
    </location>
</feature>
<dbReference type="InterPro" id="IPR007267">
    <property type="entry name" value="GtrA_DPMS_TM"/>
</dbReference>
<dbReference type="PANTHER" id="PTHR43398:SF1">
    <property type="entry name" value="DOLICHOL-PHOSPHATE MANNOSYLTRANSFERASE SUBUNIT 1"/>
    <property type="match status" value="1"/>
</dbReference>
<evidence type="ECO:0000259" key="11">
    <source>
        <dbReference type="Pfam" id="PF04138"/>
    </source>
</evidence>
<evidence type="ECO:0000256" key="5">
    <source>
        <dbReference type="ARBA" id="ARBA00022692"/>
    </source>
</evidence>
<keyword evidence="13" id="KW-1185">Reference proteome</keyword>
<name>A0A089XK94_STRGA</name>
<evidence type="ECO:0000313" key="12">
    <source>
        <dbReference type="EMBL" id="AIS02367.1"/>
    </source>
</evidence>
<dbReference type="Proteomes" id="UP000029482">
    <property type="component" value="Chromosome"/>
</dbReference>
<dbReference type="GO" id="GO:0006506">
    <property type="term" value="P:GPI anchor biosynthetic process"/>
    <property type="evidence" value="ECO:0007669"/>
    <property type="project" value="TreeGrafter"/>
</dbReference>
<evidence type="ECO:0000256" key="6">
    <source>
        <dbReference type="ARBA" id="ARBA00022989"/>
    </source>
</evidence>
<dbReference type="GO" id="GO:0016020">
    <property type="term" value="C:membrane"/>
    <property type="evidence" value="ECO:0007669"/>
    <property type="project" value="UniProtKB-SubCell"/>
</dbReference>
<keyword evidence="6 9" id="KW-1133">Transmembrane helix</keyword>
<feature type="domain" description="Glycosyltransferase 2-like" evidence="10">
    <location>
        <begin position="32"/>
        <end position="202"/>
    </location>
</feature>
<feature type="region of interest" description="Disordered" evidence="8">
    <location>
        <begin position="1"/>
        <end position="24"/>
    </location>
</feature>
<evidence type="ECO:0000259" key="10">
    <source>
        <dbReference type="Pfam" id="PF00535"/>
    </source>
</evidence>
<evidence type="ECO:0000256" key="7">
    <source>
        <dbReference type="ARBA" id="ARBA00023136"/>
    </source>
</evidence>
<dbReference type="Pfam" id="PF00535">
    <property type="entry name" value="Glycos_transf_2"/>
    <property type="match status" value="1"/>
</dbReference>
<evidence type="ECO:0000256" key="8">
    <source>
        <dbReference type="SAM" id="MobiDB-lite"/>
    </source>
</evidence>
<dbReference type="STRING" id="1907.SGLAU_32165"/>
<dbReference type="GO" id="GO:0035269">
    <property type="term" value="P:protein O-linked glycosylation via mannose"/>
    <property type="evidence" value="ECO:0007669"/>
    <property type="project" value="TreeGrafter"/>
</dbReference>
<dbReference type="HOGENOM" id="CLU_039727_1_0_11"/>
<gene>
    <name evidence="12" type="ORF">SGLAU_32165</name>
</gene>
<feature type="domain" description="GtrA/DPMS transmembrane" evidence="11">
    <location>
        <begin position="274"/>
        <end position="387"/>
    </location>
</feature>
<dbReference type="InterPro" id="IPR039528">
    <property type="entry name" value="DPM1-like"/>
</dbReference>
<accession>A0A089XK94</accession>
<feature type="transmembrane region" description="Helical" evidence="9">
    <location>
        <begin position="370"/>
        <end position="389"/>
    </location>
</feature>
<evidence type="ECO:0000256" key="1">
    <source>
        <dbReference type="ARBA" id="ARBA00004141"/>
    </source>
</evidence>
<dbReference type="RefSeq" id="WP_078957993.1">
    <property type="nucleotide sequence ID" value="NZ_CP009438.1"/>
</dbReference>
<dbReference type="SUPFAM" id="SSF53448">
    <property type="entry name" value="Nucleotide-diphospho-sugar transferases"/>
    <property type="match status" value="1"/>
</dbReference>
<dbReference type="KEGG" id="sgu:SGLAU_32165"/>
<dbReference type="CDD" id="cd06442">
    <property type="entry name" value="DPM1_like"/>
    <property type="match status" value="1"/>
</dbReference>
<dbReference type="Pfam" id="PF04138">
    <property type="entry name" value="GtrA_DPMS_TM"/>
    <property type="match status" value="1"/>
</dbReference>
<reference evidence="13" key="1">
    <citation type="journal article" date="2015" name="J. Biotechnol.">
        <title>Complete genome sequence of the actinobacterium Streptomyces glaucescens GLA.O (DSM 40922) consisting of a linear chromosome and one linear plasmid.</title>
        <authorList>
            <person name="Ortseifen V."/>
            <person name="Winkler A."/>
            <person name="Albersmeier A."/>
            <person name="Wendler S."/>
            <person name="Puhler A."/>
            <person name="Kalinowski J."/>
            <person name="Ruckert C."/>
        </authorList>
    </citation>
    <scope>NUCLEOTIDE SEQUENCE [LARGE SCALE GENOMIC DNA]</scope>
    <source>
        <strain evidence="13">DSM 40922 / GLA O</strain>
    </source>
</reference>
<protein>
    <submittedName>
        <fullName evidence="12">Glycosyltransferase</fullName>
    </submittedName>
</protein>
<dbReference type="EMBL" id="CP009438">
    <property type="protein sequence ID" value="AIS02367.1"/>
    <property type="molecule type" value="Genomic_DNA"/>
</dbReference>
<comment type="similarity">
    <text evidence="2">Belongs to the glycosyltransferase 2 family.</text>
</comment>
<dbReference type="Gene3D" id="3.90.550.10">
    <property type="entry name" value="Spore Coat Polysaccharide Biosynthesis Protein SpsA, Chain A"/>
    <property type="match status" value="1"/>
</dbReference>
<keyword evidence="5 9" id="KW-0812">Transmembrane</keyword>
<keyword evidence="4 12" id="KW-0808">Transferase</keyword>
<proteinExistence type="inferred from homology"/>
<dbReference type="InterPro" id="IPR029044">
    <property type="entry name" value="Nucleotide-diphossugar_trans"/>
</dbReference>
<evidence type="ECO:0000256" key="4">
    <source>
        <dbReference type="ARBA" id="ARBA00022679"/>
    </source>
</evidence>
<sequence length="401" mass="43568">MTTSSSLPDPDPEQATATAGGATPHTVDRGITIVIPTFNEAANIDELLSQISAALPQGHDASVLFVDDSTDDTPEGIRKAAARIPLPVSLYHRPDRVGGLGGAVMEGIMRTESRWIVVMDADLQHPPSLLPDLIDRGERSGAELVVASRYTDGGSRRGLDSWYRVLVSGASTSLAKALFPRALRGVSDPMSGYFAIRREVVDQAQHADALRPLGYKILLELIVRCRPRMITELAYEFHARHAGESKSTFGEGLRFLHHLFRLRSSGAVGRAIAFGLIGLSGFLPNLAVLWALTHYTALHYTAANAIAHQFGMAWNFVLIDKVLYRGRRRLNARTRFVGFAALANADLVIVLPVTVLLVSGLGLSPVPATATTLVLVFALRFLCVDRFLYRRSGGVRGMPVR</sequence>
<evidence type="ECO:0000256" key="3">
    <source>
        <dbReference type="ARBA" id="ARBA00022676"/>
    </source>
</evidence>
<dbReference type="InterPro" id="IPR001173">
    <property type="entry name" value="Glyco_trans_2-like"/>
</dbReference>